<evidence type="ECO:0000256" key="1">
    <source>
        <dbReference type="ARBA" id="ARBA00023015"/>
    </source>
</evidence>
<dbReference type="CDD" id="cd00090">
    <property type="entry name" value="HTH_ARSR"/>
    <property type="match status" value="1"/>
</dbReference>
<organism evidence="5">
    <name type="scientific">bioreactor metagenome</name>
    <dbReference type="NCBI Taxonomy" id="1076179"/>
    <lineage>
        <taxon>unclassified sequences</taxon>
        <taxon>metagenomes</taxon>
        <taxon>ecological metagenomes</taxon>
    </lineage>
</organism>
<gene>
    <name evidence="5" type="ORF">SDC9_118754</name>
</gene>
<keyword evidence="2" id="KW-0238">DNA-binding</keyword>
<sequence length="147" mass="16839">MKESNGQAISKLIRDINSLIQDNFKEHFCEIGLTPPQIMVAGVLCNKKSMKISEISEKINLSNSTVSGIVDRLEKINVVRRVRDEKDRRVVRVELTEEFGKINVDFQDKIKNYFEELLKDCSEENSKKIINGLEILKEVLEGKSTIN</sequence>
<feature type="domain" description="HTH marR-type" evidence="4">
    <location>
        <begin position="9"/>
        <end position="141"/>
    </location>
</feature>
<dbReference type="EMBL" id="VSSQ01024330">
    <property type="protein sequence ID" value="MPM71783.1"/>
    <property type="molecule type" value="Genomic_DNA"/>
</dbReference>
<reference evidence="5" key="1">
    <citation type="submission" date="2019-08" db="EMBL/GenBank/DDBJ databases">
        <authorList>
            <person name="Kucharzyk K."/>
            <person name="Murdoch R.W."/>
            <person name="Higgins S."/>
            <person name="Loffler F."/>
        </authorList>
    </citation>
    <scope>NUCLEOTIDE SEQUENCE</scope>
</reference>
<dbReference type="PANTHER" id="PTHR42756:SF1">
    <property type="entry name" value="TRANSCRIPTIONAL REPRESSOR OF EMRAB OPERON"/>
    <property type="match status" value="1"/>
</dbReference>
<keyword evidence="3" id="KW-0804">Transcription</keyword>
<dbReference type="PROSITE" id="PS50995">
    <property type="entry name" value="HTH_MARR_2"/>
    <property type="match status" value="1"/>
</dbReference>
<name>A0A645C895_9ZZZZ</name>
<keyword evidence="1" id="KW-0805">Transcription regulation</keyword>
<protein>
    <recommendedName>
        <fullName evidence="4">HTH marR-type domain-containing protein</fullName>
    </recommendedName>
</protein>
<dbReference type="InterPro" id="IPR011991">
    <property type="entry name" value="ArsR-like_HTH"/>
</dbReference>
<dbReference type="SUPFAM" id="SSF46785">
    <property type="entry name" value="Winged helix' DNA-binding domain"/>
    <property type="match status" value="1"/>
</dbReference>
<dbReference type="PANTHER" id="PTHR42756">
    <property type="entry name" value="TRANSCRIPTIONAL REGULATOR, MARR"/>
    <property type="match status" value="1"/>
</dbReference>
<accession>A0A645C895</accession>
<dbReference type="GO" id="GO:0003677">
    <property type="term" value="F:DNA binding"/>
    <property type="evidence" value="ECO:0007669"/>
    <property type="project" value="UniProtKB-KW"/>
</dbReference>
<dbReference type="InterPro" id="IPR036390">
    <property type="entry name" value="WH_DNA-bd_sf"/>
</dbReference>
<dbReference type="GO" id="GO:0003700">
    <property type="term" value="F:DNA-binding transcription factor activity"/>
    <property type="evidence" value="ECO:0007669"/>
    <property type="project" value="InterPro"/>
</dbReference>
<evidence type="ECO:0000256" key="3">
    <source>
        <dbReference type="ARBA" id="ARBA00023163"/>
    </source>
</evidence>
<dbReference type="Gene3D" id="1.10.10.10">
    <property type="entry name" value="Winged helix-like DNA-binding domain superfamily/Winged helix DNA-binding domain"/>
    <property type="match status" value="1"/>
</dbReference>
<dbReference type="InterPro" id="IPR000835">
    <property type="entry name" value="HTH_MarR-typ"/>
</dbReference>
<comment type="caution">
    <text evidence="5">The sequence shown here is derived from an EMBL/GenBank/DDBJ whole genome shotgun (WGS) entry which is preliminary data.</text>
</comment>
<evidence type="ECO:0000259" key="4">
    <source>
        <dbReference type="PROSITE" id="PS50995"/>
    </source>
</evidence>
<dbReference type="Pfam" id="PF01047">
    <property type="entry name" value="MarR"/>
    <property type="match status" value="1"/>
</dbReference>
<dbReference type="AlphaFoldDB" id="A0A645C895"/>
<dbReference type="SMART" id="SM00347">
    <property type="entry name" value="HTH_MARR"/>
    <property type="match status" value="1"/>
</dbReference>
<dbReference type="InterPro" id="IPR036388">
    <property type="entry name" value="WH-like_DNA-bd_sf"/>
</dbReference>
<evidence type="ECO:0000313" key="5">
    <source>
        <dbReference type="EMBL" id="MPM71783.1"/>
    </source>
</evidence>
<dbReference type="PRINTS" id="PR00598">
    <property type="entry name" value="HTHMARR"/>
</dbReference>
<evidence type="ECO:0000256" key="2">
    <source>
        <dbReference type="ARBA" id="ARBA00023125"/>
    </source>
</evidence>
<proteinExistence type="predicted"/>